<dbReference type="Gene3D" id="1.10.3170.10">
    <property type="entry name" value="Recbcd, chain B, domain 2"/>
    <property type="match status" value="1"/>
</dbReference>
<evidence type="ECO:0000256" key="12">
    <source>
        <dbReference type="ARBA" id="ARBA00034808"/>
    </source>
</evidence>
<keyword evidence="8" id="KW-0238">DNA-binding</keyword>
<dbReference type="PROSITE" id="PS51217">
    <property type="entry name" value="UVRD_HELICASE_CTER"/>
    <property type="match status" value="1"/>
</dbReference>
<proteinExistence type="predicted"/>
<evidence type="ECO:0000259" key="15">
    <source>
        <dbReference type="PROSITE" id="PS51198"/>
    </source>
</evidence>
<comment type="catalytic activity">
    <reaction evidence="13">
        <text>ATP + H2O = ADP + phosphate + H(+)</text>
        <dbReference type="Rhea" id="RHEA:13065"/>
        <dbReference type="ChEBI" id="CHEBI:15377"/>
        <dbReference type="ChEBI" id="CHEBI:15378"/>
        <dbReference type="ChEBI" id="CHEBI:30616"/>
        <dbReference type="ChEBI" id="CHEBI:43474"/>
        <dbReference type="ChEBI" id="CHEBI:456216"/>
        <dbReference type="EC" id="5.6.2.4"/>
    </reaction>
</comment>
<keyword evidence="1" id="KW-0540">Nuclease</keyword>
<reference evidence="17 18" key="1">
    <citation type="submission" date="2022-08" db="EMBL/GenBank/DDBJ databases">
        <title>Myroides zhujiangensis sp. nov., a novel bacterium isolated from sediment in the Pearl River Estuary.</title>
        <authorList>
            <person name="Cui L."/>
        </authorList>
    </citation>
    <scope>NUCLEOTIDE SEQUENCE [LARGE SCALE GENOMIC DNA]</scope>
    <source>
        <strain evidence="17 18">SCSIO 72103</strain>
    </source>
</reference>
<sequence>MLEKKAFTIYNASAGAGKTHTLVKEYLKILLGYSNKDDAYRNILAITFTNKAVNEMKSRIVSCIYAFTLNEIPAKEYQLLEQIVAETTFTEAYIREKSKKILKNIIHNYAGFDISTIDKFTHKVIRSFAFDLNLPFHFEVSLDTEALLQEAVDALIAQAGVNEELTKLLVDFSISKADDDKSWDISRELMEIGRLLLNENNKQELEAFENIDMQTFLSLKNWLHHQIDQLSNQTVLLATEALQLLETNGINLKSFSRGTFPNYLQRISNRDFTNVNKEFSQPEHISINKTAKDTNAIEQLIPDLLAITKKIYPLFGKIYFYEAFLKNLVPLSLLNSISNEIKRIQNEQQILSISQFNKIIYEELKNQPAPFIYERLGEKYRHFFIDEFQDTSEMQWQNLVPLIDNALSGADDYGKEGSLMIVGDPKQAIYRWRGGKAEQFMQLSDGENPFSNPSKATVSLDTNYRSFSEVIEFNNRIFKFLANQFSNEAYQNLYENYSHQNTTAKKGGFVNISFLDQNLLSEENEVTKTDLYLDEVLKTINSVLQQGFSLSDIVVLTRKSKNGVEVANHLTKNGIRILSSETLLINNATEVQLLLNLLRFLKNNHDKEAKALILYYVGRFIVNDTPVHDVIVQGMAMDNETDFQRYLQSFGIEINFSQLRKNNLYVAVELLVAAFLPAKKTEAYVQYFLDLILERTVKNQSTVADFLNYWEQNYHKLSIPSPENENAVRLMTVHKAKGLEFPVVIYPFADDDFSRSRDKIWVDLEENEQLTIPKALVDLKNDVKMYGATAQRLYEQKKQEELLDNLNVLYVALTRAEEQLYIISDYKRNKDGTLANTLARFFVTFLEDSGRLAENELHYPFGNPAKVSAEKKHQEKPIIIQSVEKPITSSVIKIAKREAIMWDTKQQQAIEKGNLIHELLSEIFTADDIDFVIQRAVSKGMITATATDEIRETLEKIVFHEALQPFFNKEYIIYNERTILHQSYKNSKPDRVAINGKKAYIIDYKTGEEQSKYAQQVNEYALAIEEMGYEIAKKVVLYIQDDLKIIHL</sequence>
<keyword evidence="9" id="KW-0234">DNA repair</keyword>
<evidence type="ECO:0000259" key="16">
    <source>
        <dbReference type="PROSITE" id="PS51217"/>
    </source>
</evidence>
<evidence type="ECO:0000256" key="5">
    <source>
        <dbReference type="ARBA" id="ARBA00022806"/>
    </source>
</evidence>
<name>A0ABY5NW68_9FLAO</name>
<evidence type="ECO:0000256" key="11">
    <source>
        <dbReference type="ARBA" id="ARBA00034617"/>
    </source>
</evidence>
<protein>
    <recommendedName>
        <fullName evidence="12">DNA 3'-5' helicase</fullName>
        <ecNumber evidence="12">5.6.2.4</ecNumber>
    </recommendedName>
</protein>
<keyword evidence="5 14" id="KW-0347">Helicase</keyword>
<keyword evidence="3" id="KW-0227">DNA damage</keyword>
<evidence type="ECO:0000256" key="2">
    <source>
        <dbReference type="ARBA" id="ARBA00022741"/>
    </source>
</evidence>
<evidence type="ECO:0000256" key="9">
    <source>
        <dbReference type="ARBA" id="ARBA00023204"/>
    </source>
</evidence>
<dbReference type="SUPFAM" id="SSF52540">
    <property type="entry name" value="P-loop containing nucleoside triphosphate hydrolases"/>
    <property type="match status" value="1"/>
</dbReference>
<keyword evidence="4 14" id="KW-0378">Hydrolase</keyword>
<dbReference type="InterPro" id="IPR011604">
    <property type="entry name" value="PDDEXK-like_dom_sf"/>
</dbReference>
<accession>A0ABY5NW68</accession>
<dbReference type="Proteomes" id="UP001317001">
    <property type="component" value="Chromosome"/>
</dbReference>
<feature type="domain" description="UvrD-like helicase C-terminal" evidence="16">
    <location>
        <begin position="480"/>
        <end position="738"/>
    </location>
</feature>
<evidence type="ECO:0000256" key="14">
    <source>
        <dbReference type="PROSITE-ProRule" id="PRU00560"/>
    </source>
</evidence>
<dbReference type="Gene3D" id="3.40.50.300">
    <property type="entry name" value="P-loop containing nucleotide triphosphate hydrolases"/>
    <property type="match status" value="3"/>
</dbReference>
<dbReference type="Gene3D" id="3.90.320.10">
    <property type="match status" value="1"/>
</dbReference>
<dbReference type="RefSeq" id="WP_257500710.1">
    <property type="nucleotide sequence ID" value="NZ_CP102382.1"/>
</dbReference>
<dbReference type="EMBL" id="CP102382">
    <property type="protein sequence ID" value="UUV22800.1"/>
    <property type="molecule type" value="Genomic_DNA"/>
</dbReference>
<evidence type="ECO:0000256" key="10">
    <source>
        <dbReference type="ARBA" id="ARBA00023235"/>
    </source>
</evidence>
<evidence type="ECO:0000313" key="17">
    <source>
        <dbReference type="EMBL" id="UUV22800.1"/>
    </source>
</evidence>
<dbReference type="PANTHER" id="PTHR11070">
    <property type="entry name" value="UVRD / RECB / PCRA DNA HELICASE FAMILY MEMBER"/>
    <property type="match status" value="1"/>
</dbReference>
<keyword evidence="18" id="KW-1185">Reference proteome</keyword>
<evidence type="ECO:0000256" key="6">
    <source>
        <dbReference type="ARBA" id="ARBA00022839"/>
    </source>
</evidence>
<dbReference type="EC" id="5.6.2.4" evidence="12"/>
<dbReference type="InterPro" id="IPR014017">
    <property type="entry name" value="DNA_helicase_UvrD-like_C"/>
</dbReference>
<dbReference type="PANTHER" id="PTHR11070:SF67">
    <property type="entry name" value="DNA 3'-5' HELICASE"/>
    <property type="match status" value="1"/>
</dbReference>
<gene>
    <name evidence="17" type="ORF">NPX36_02140</name>
</gene>
<dbReference type="InterPro" id="IPR027417">
    <property type="entry name" value="P-loop_NTPase"/>
</dbReference>
<evidence type="ECO:0000256" key="1">
    <source>
        <dbReference type="ARBA" id="ARBA00022722"/>
    </source>
</evidence>
<dbReference type="InterPro" id="IPR014016">
    <property type="entry name" value="UvrD-like_ATP-bd"/>
</dbReference>
<dbReference type="InterPro" id="IPR000212">
    <property type="entry name" value="DNA_helicase_UvrD/REP"/>
</dbReference>
<dbReference type="Pfam" id="PF13361">
    <property type="entry name" value="UvrD_C"/>
    <property type="match status" value="2"/>
</dbReference>
<feature type="domain" description="UvrD-like helicase ATP-binding" evidence="15">
    <location>
        <begin position="1"/>
        <end position="467"/>
    </location>
</feature>
<keyword evidence="2 14" id="KW-0547">Nucleotide-binding</keyword>
<organism evidence="17 18">
    <name type="scientific">Paenimyroides aestuarii</name>
    <dbReference type="NCBI Taxonomy" id="2968490"/>
    <lineage>
        <taxon>Bacteria</taxon>
        <taxon>Pseudomonadati</taxon>
        <taxon>Bacteroidota</taxon>
        <taxon>Flavobacteriia</taxon>
        <taxon>Flavobacteriales</taxon>
        <taxon>Flavobacteriaceae</taxon>
        <taxon>Paenimyroides</taxon>
    </lineage>
</organism>
<comment type="catalytic activity">
    <reaction evidence="11">
        <text>Couples ATP hydrolysis with the unwinding of duplex DNA by translocating in the 3'-5' direction.</text>
        <dbReference type="EC" id="5.6.2.4"/>
    </reaction>
</comment>
<evidence type="ECO:0000256" key="4">
    <source>
        <dbReference type="ARBA" id="ARBA00022801"/>
    </source>
</evidence>
<evidence type="ECO:0000256" key="3">
    <source>
        <dbReference type="ARBA" id="ARBA00022763"/>
    </source>
</evidence>
<evidence type="ECO:0000313" key="18">
    <source>
        <dbReference type="Proteomes" id="UP001317001"/>
    </source>
</evidence>
<keyword evidence="7 14" id="KW-0067">ATP-binding</keyword>
<dbReference type="Pfam" id="PF00580">
    <property type="entry name" value="UvrD-helicase"/>
    <property type="match status" value="1"/>
</dbReference>
<keyword evidence="10" id="KW-0413">Isomerase</keyword>
<evidence type="ECO:0000256" key="13">
    <source>
        <dbReference type="ARBA" id="ARBA00048988"/>
    </source>
</evidence>
<evidence type="ECO:0000256" key="8">
    <source>
        <dbReference type="ARBA" id="ARBA00023125"/>
    </source>
</evidence>
<evidence type="ECO:0000256" key="7">
    <source>
        <dbReference type="ARBA" id="ARBA00022840"/>
    </source>
</evidence>
<keyword evidence="6" id="KW-0269">Exonuclease</keyword>
<dbReference type="PROSITE" id="PS51198">
    <property type="entry name" value="UVRD_HELICASE_ATP_BIND"/>
    <property type="match status" value="1"/>
</dbReference>
<feature type="binding site" evidence="14">
    <location>
        <begin position="12"/>
        <end position="19"/>
    </location>
    <ligand>
        <name>ATP</name>
        <dbReference type="ChEBI" id="CHEBI:30616"/>
    </ligand>
</feature>